<organism evidence="4 5">
    <name type="scientific">Chrysophaeum taylorii</name>
    <dbReference type="NCBI Taxonomy" id="2483200"/>
    <lineage>
        <taxon>Eukaryota</taxon>
        <taxon>Sar</taxon>
        <taxon>Stramenopiles</taxon>
        <taxon>Ochrophyta</taxon>
        <taxon>Pelagophyceae</taxon>
        <taxon>Pelagomonadales</taxon>
        <taxon>Pelagomonadaceae</taxon>
        <taxon>Chrysophaeum</taxon>
    </lineage>
</organism>
<name>A0AAD7UDR0_9STRA</name>
<keyword evidence="2" id="KW-0472">Membrane</keyword>
<feature type="compositionally biased region" description="Acidic residues" evidence="1">
    <location>
        <begin position="567"/>
        <end position="589"/>
    </location>
</feature>
<feature type="compositionally biased region" description="Low complexity" evidence="1">
    <location>
        <begin position="129"/>
        <end position="150"/>
    </location>
</feature>
<dbReference type="AlphaFoldDB" id="A0AAD7UDR0"/>
<dbReference type="PANTHER" id="PTHR48125">
    <property type="entry name" value="LP07818P1"/>
    <property type="match status" value="1"/>
</dbReference>
<feature type="region of interest" description="Disordered" evidence="1">
    <location>
        <begin position="123"/>
        <end position="150"/>
    </location>
</feature>
<feature type="transmembrane region" description="Helical" evidence="2">
    <location>
        <begin position="491"/>
        <end position="524"/>
    </location>
</feature>
<sequence>MLVVVAAVVLAAAAAESHPCRDISVEVALDWNDVAADPHEEITDIYDARARILREDVVVNSTVGEEWCKFPADAVTKKEFAKTCWYCLREDTYALELVDEFGDGWYSGKYSLHVDGVLVSEGSQHEKASPGPSTSSFPFSARHRPTAAPTTTRVELEVSLELDWSMVEAIPEDRFTATAALRAWPRPSSPLRLLVPERVGGDGPGVSPWVSFEEDDDDDASLVLVADYTVGLGAYGLIMRETSNTPSGWSGSARVVSTRSGEILARGSVAHRLHAGVVNFTLEHTFPTMMPTPIIGSIELVLSLDWTRATGDFRRGFVEVFRVEGPPLRGGYETNSVVLDPGQYLYPVMARNSDGLLLEDVAAEENARVEYVVLARPDDAILLRLFCPPLPADSQGVTPWQGGAVELRRAADNALLLESTADACSEQPPNGQWFVDEPVAGSVAIPSPSPAPAPDPTSRQGVLTPAPSSAELLPPPVPPPPPPRRKKKKKIGGLSTALVVAVAFVGVVALAALCIAGLILVRYAHPPHLREKRRRRRRGADGGAATLNPMMRASDDDPLDDARLVDFDETDPDDEDDDYYAEYRDDDPDRDARAPHVELASRQHYQARREDARRHEPVALVHLSPPDDDRSTSNNNNNDDTTTDTPPPPVALVELGDPPTSLPPPPPTPPQSGPIENLLDLDQGTNQ</sequence>
<feature type="signal peptide" evidence="3">
    <location>
        <begin position="1"/>
        <end position="17"/>
    </location>
</feature>
<dbReference type="EMBL" id="JAQMWT010000408">
    <property type="protein sequence ID" value="KAJ8601669.1"/>
    <property type="molecule type" value="Genomic_DNA"/>
</dbReference>
<comment type="caution">
    <text evidence="4">The sequence shown here is derived from an EMBL/GenBank/DDBJ whole genome shotgun (WGS) entry which is preliminary data.</text>
</comment>
<feature type="region of interest" description="Disordered" evidence="1">
    <location>
        <begin position="621"/>
        <end position="687"/>
    </location>
</feature>
<keyword evidence="2" id="KW-1133">Transmembrane helix</keyword>
<dbReference type="PANTHER" id="PTHR48125:SF12">
    <property type="entry name" value="AT HOOK TRANSCRIPTION FACTOR FAMILY-RELATED"/>
    <property type="match status" value="1"/>
</dbReference>
<evidence type="ECO:0000256" key="3">
    <source>
        <dbReference type="SAM" id="SignalP"/>
    </source>
</evidence>
<proteinExistence type="predicted"/>
<accession>A0AAD7UDR0</accession>
<keyword evidence="3" id="KW-0732">Signal</keyword>
<feature type="compositionally biased region" description="Low complexity" evidence="1">
    <location>
        <begin position="632"/>
        <end position="644"/>
    </location>
</feature>
<feature type="compositionally biased region" description="Pro residues" evidence="1">
    <location>
        <begin position="660"/>
        <end position="672"/>
    </location>
</feature>
<keyword evidence="2" id="KW-0812">Transmembrane</keyword>
<feature type="region of interest" description="Disordered" evidence="1">
    <location>
        <begin position="530"/>
        <end position="594"/>
    </location>
</feature>
<feature type="compositionally biased region" description="Pro residues" evidence="1">
    <location>
        <begin position="473"/>
        <end position="482"/>
    </location>
</feature>
<keyword evidence="5" id="KW-1185">Reference proteome</keyword>
<evidence type="ECO:0000313" key="4">
    <source>
        <dbReference type="EMBL" id="KAJ8601669.1"/>
    </source>
</evidence>
<protein>
    <submittedName>
        <fullName evidence="4">Uncharacterized protein</fullName>
    </submittedName>
</protein>
<evidence type="ECO:0000313" key="5">
    <source>
        <dbReference type="Proteomes" id="UP001230188"/>
    </source>
</evidence>
<gene>
    <name evidence="4" type="ORF">CTAYLR_007467</name>
</gene>
<reference evidence="4" key="1">
    <citation type="submission" date="2023-01" db="EMBL/GenBank/DDBJ databases">
        <title>Metagenome sequencing of chrysophaentin producing Chrysophaeum taylorii.</title>
        <authorList>
            <person name="Davison J."/>
            <person name="Bewley C."/>
        </authorList>
    </citation>
    <scope>NUCLEOTIDE SEQUENCE</scope>
    <source>
        <strain evidence="4">NIES-1699</strain>
    </source>
</reference>
<evidence type="ECO:0000256" key="1">
    <source>
        <dbReference type="SAM" id="MobiDB-lite"/>
    </source>
</evidence>
<feature type="region of interest" description="Disordered" evidence="1">
    <location>
        <begin position="444"/>
        <end position="489"/>
    </location>
</feature>
<feature type="chain" id="PRO_5041985262" evidence="3">
    <location>
        <begin position="18"/>
        <end position="687"/>
    </location>
</feature>
<dbReference type="Proteomes" id="UP001230188">
    <property type="component" value="Unassembled WGS sequence"/>
</dbReference>
<evidence type="ECO:0000256" key="2">
    <source>
        <dbReference type="SAM" id="Phobius"/>
    </source>
</evidence>